<evidence type="ECO:0000256" key="1">
    <source>
        <dbReference type="ARBA" id="ARBA00004442"/>
    </source>
</evidence>
<evidence type="ECO:0000256" key="7">
    <source>
        <dbReference type="ARBA" id="ARBA00023237"/>
    </source>
</evidence>
<dbReference type="PANTHER" id="PTHR30026">
    <property type="entry name" value="OUTER MEMBRANE PROTEIN TOLC"/>
    <property type="match status" value="1"/>
</dbReference>
<dbReference type="Proteomes" id="UP000588806">
    <property type="component" value="Unassembled WGS sequence"/>
</dbReference>
<sequence length="436" mass="48177">MLNLRALIAVVFMLPGVASAFSLDEALATAKREATQLQTLEAEAQEAEAVYQQSSQAFLPTVTTDAAWLRADSSLITGVPVPVLGIPPRIESTDFGPVEGTMVGLQLIQPVYNADALQQREAARLNVDARQEAQQWGQQALRLEVARRYFNILRLQQHESAARLSHTAAQKAARLAEASYQQGMAARLDIEQANAQRAAAEARVAQVQSNAMEAEYQLKNLLGMAPQEPLHVTDSMPRPDPLVIRDDSLPRRDLQARKLAVDAAEARASASQAEWLPRVNLLARQQWVQGNQPLEDHADGWLVAVNLQWTLFDGFGREGRMAESRAQARQAKVEMEDTRRRIQQEQAVATRQWQAAYTAWQAAENAEKAAESAARLAIRRYEEGLGSMTELLAAQARLDQQQATLIDARYKALLAGMNYHLQNGRDPLLALGQPSP</sequence>
<proteinExistence type="inferred from homology"/>
<dbReference type="InterPro" id="IPR003423">
    <property type="entry name" value="OMP_efflux"/>
</dbReference>
<evidence type="ECO:0000256" key="2">
    <source>
        <dbReference type="ARBA" id="ARBA00007613"/>
    </source>
</evidence>
<keyword evidence="8" id="KW-0175">Coiled coil</keyword>
<comment type="similarity">
    <text evidence="2">Belongs to the outer membrane factor (OMF) (TC 1.B.17) family.</text>
</comment>
<evidence type="ECO:0000256" key="3">
    <source>
        <dbReference type="ARBA" id="ARBA00022448"/>
    </source>
</evidence>
<accession>A0A7Y3XBA7</accession>
<evidence type="ECO:0000256" key="8">
    <source>
        <dbReference type="SAM" id="Coils"/>
    </source>
</evidence>
<keyword evidence="5" id="KW-0812">Transmembrane</keyword>
<dbReference type="EMBL" id="JABFHI010000004">
    <property type="protein sequence ID" value="NOG32189.1"/>
    <property type="molecule type" value="Genomic_DNA"/>
</dbReference>
<evidence type="ECO:0000256" key="6">
    <source>
        <dbReference type="ARBA" id="ARBA00023136"/>
    </source>
</evidence>
<evidence type="ECO:0000313" key="10">
    <source>
        <dbReference type="EMBL" id="NOG32189.1"/>
    </source>
</evidence>
<feature type="coiled-coil region" evidence="8">
    <location>
        <begin position="190"/>
        <end position="217"/>
    </location>
</feature>
<evidence type="ECO:0000256" key="5">
    <source>
        <dbReference type="ARBA" id="ARBA00022692"/>
    </source>
</evidence>
<keyword evidence="6" id="KW-0472">Membrane</keyword>
<keyword evidence="11" id="KW-1185">Reference proteome</keyword>
<dbReference type="SUPFAM" id="SSF56954">
    <property type="entry name" value="Outer membrane efflux proteins (OEP)"/>
    <property type="match status" value="1"/>
</dbReference>
<keyword evidence="3" id="KW-0813">Transport</keyword>
<keyword evidence="7" id="KW-0998">Cell outer membrane</keyword>
<evidence type="ECO:0000313" key="11">
    <source>
        <dbReference type="Proteomes" id="UP000588806"/>
    </source>
</evidence>
<dbReference type="GO" id="GO:0009279">
    <property type="term" value="C:cell outer membrane"/>
    <property type="evidence" value="ECO:0007669"/>
    <property type="project" value="UniProtKB-SubCell"/>
</dbReference>
<dbReference type="AlphaFoldDB" id="A0A7Y3XBA7"/>
<protein>
    <submittedName>
        <fullName evidence="10">TolC family protein</fullName>
    </submittedName>
</protein>
<reference evidence="10 11" key="1">
    <citation type="submission" date="2020-05" db="EMBL/GenBank/DDBJ databases">
        <authorList>
            <person name="Ruan W."/>
            <person name="Jeon C.O."/>
            <person name="Chun B.H."/>
        </authorList>
    </citation>
    <scope>NUCLEOTIDE SEQUENCE [LARGE SCALE GENOMIC DNA]</scope>
    <source>
        <strain evidence="10 11">TBZ9</strain>
    </source>
</reference>
<name>A0A7Y3XBA7_9GAMM</name>
<keyword evidence="9" id="KW-0732">Signal</keyword>
<dbReference type="PANTHER" id="PTHR30026:SF21">
    <property type="entry name" value="SLR1270 PROTEIN"/>
    <property type="match status" value="1"/>
</dbReference>
<keyword evidence="4" id="KW-1134">Transmembrane beta strand</keyword>
<gene>
    <name evidence="10" type="ORF">HLB35_11245</name>
</gene>
<dbReference type="GO" id="GO:0015288">
    <property type="term" value="F:porin activity"/>
    <property type="evidence" value="ECO:0007669"/>
    <property type="project" value="TreeGrafter"/>
</dbReference>
<feature type="coiled-coil region" evidence="8">
    <location>
        <begin position="23"/>
        <end position="57"/>
    </location>
</feature>
<feature type="signal peptide" evidence="9">
    <location>
        <begin position="1"/>
        <end position="20"/>
    </location>
</feature>
<evidence type="ECO:0000256" key="4">
    <source>
        <dbReference type="ARBA" id="ARBA00022452"/>
    </source>
</evidence>
<comment type="caution">
    <text evidence="10">The sequence shown here is derived from an EMBL/GenBank/DDBJ whole genome shotgun (WGS) entry which is preliminary data.</text>
</comment>
<reference evidence="10 11" key="2">
    <citation type="submission" date="2020-06" db="EMBL/GenBank/DDBJ databases">
        <title>Halomonas songnenensis sp. nov., a moderately halophilic bacterium isolated from saline and alkaline soils.</title>
        <authorList>
            <person name="Jiang J."/>
            <person name="Pan Y."/>
        </authorList>
    </citation>
    <scope>NUCLEOTIDE SEQUENCE [LARGE SCALE GENOMIC DNA]</scope>
    <source>
        <strain evidence="10 11">TBZ9</strain>
    </source>
</reference>
<dbReference type="InterPro" id="IPR051906">
    <property type="entry name" value="TolC-like"/>
</dbReference>
<dbReference type="Gene3D" id="1.20.1600.10">
    <property type="entry name" value="Outer membrane efflux proteins (OEP)"/>
    <property type="match status" value="1"/>
</dbReference>
<dbReference type="Pfam" id="PF02321">
    <property type="entry name" value="OEP"/>
    <property type="match status" value="2"/>
</dbReference>
<comment type="subcellular location">
    <subcellularLocation>
        <location evidence="1">Cell outer membrane</location>
    </subcellularLocation>
</comment>
<organism evidence="10 11">
    <name type="scientific">Vreelandella azerica</name>
    <dbReference type="NCBI Taxonomy" id="2732867"/>
    <lineage>
        <taxon>Bacteria</taxon>
        <taxon>Pseudomonadati</taxon>
        <taxon>Pseudomonadota</taxon>
        <taxon>Gammaproteobacteria</taxon>
        <taxon>Oceanospirillales</taxon>
        <taxon>Halomonadaceae</taxon>
        <taxon>Vreelandella</taxon>
    </lineage>
</organism>
<dbReference type="RefSeq" id="WP_171702645.1">
    <property type="nucleotide sequence ID" value="NZ_JABFHI010000004.1"/>
</dbReference>
<evidence type="ECO:0000256" key="9">
    <source>
        <dbReference type="SAM" id="SignalP"/>
    </source>
</evidence>
<feature type="chain" id="PRO_5030855209" evidence="9">
    <location>
        <begin position="21"/>
        <end position="436"/>
    </location>
</feature>
<dbReference type="GO" id="GO:0015562">
    <property type="term" value="F:efflux transmembrane transporter activity"/>
    <property type="evidence" value="ECO:0007669"/>
    <property type="project" value="InterPro"/>
</dbReference>
<dbReference type="GO" id="GO:1990281">
    <property type="term" value="C:efflux pump complex"/>
    <property type="evidence" value="ECO:0007669"/>
    <property type="project" value="TreeGrafter"/>
</dbReference>
<feature type="coiled-coil region" evidence="8">
    <location>
        <begin position="321"/>
        <end position="348"/>
    </location>
</feature>